<dbReference type="PANTHER" id="PTHR39419">
    <property type="entry name" value="SLL0814 PROTEIN"/>
    <property type="match status" value="1"/>
</dbReference>
<feature type="region of interest" description="Disordered" evidence="1">
    <location>
        <begin position="196"/>
        <end position="222"/>
    </location>
</feature>
<dbReference type="Proteomes" id="UP000431401">
    <property type="component" value="Unassembled WGS sequence"/>
</dbReference>
<keyword evidence="4" id="KW-1185">Reference proteome</keyword>
<feature type="transmembrane region" description="Helical" evidence="2">
    <location>
        <begin position="55"/>
        <end position="78"/>
    </location>
</feature>
<feature type="transmembrane region" description="Helical" evidence="2">
    <location>
        <begin position="261"/>
        <end position="283"/>
    </location>
</feature>
<protein>
    <recommendedName>
        <fullName evidence="5">Carotenoid biosynthesis protein</fullName>
    </recommendedName>
</protein>
<feature type="transmembrane region" description="Helical" evidence="2">
    <location>
        <begin position="30"/>
        <end position="48"/>
    </location>
</feature>
<organism evidence="3 4">
    <name type="scientific">Nocardia aurantia</name>
    <dbReference type="NCBI Taxonomy" id="2585199"/>
    <lineage>
        <taxon>Bacteria</taxon>
        <taxon>Bacillati</taxon>
        <taxon>Actinomycetota</taxon>
        <taxon>Actinomycetes</taxon>
        <taxon>Mycobacteriales</taxon>
        <taxon>Nocardiaceae</taxon>
        <taxon>Nocardia</taxon>
    </lineage>
</organism>
<feature type="transmembrane region" description="Helical" evidence="2">
    <location>
        <begin position="289"/>
        <end position="308"/>
    </location>
</feature>
<dbReference type="InterPro" id="IPR007354">
    <property type="entry name" value="CruF-like"/>
</dbReference>
<dbReference type="RefSeq" id="WP_319942594.1">
    <property type="nucleotide sequence ID" value="NZ_WEGI01000002.1"/>
</dbReference>
<name>A0A7K0DJ19_9NOCA</name>
<dbReference type="EMBL" id="WEGI01000002">
    <property type="protein sequence ID" value="MQY25571.1"/>
    <property type="molecule type" value="Genomic_DNA"/>
</dbReference>
<evidence type="ECO:0008006" key="5">
    <source>
        <dbReference type="Google" id="ProtNLM"/>
    </source>
</evidence>
<gene>
    <name evidence="3" type="ORF">NRB56_11280</name>
</gene>
<sequence>MRWGLGGLVTIWVLAQIAYPLTAGSGRDAVTVVVVVLAAGIAGWHAWTSGGARRALGLLVVVAGIGLVAEIAGTAWGFPFGCYGYAAGRLGPEIAGVPAVVPLAWVGGWYPVRVVAGRLSQRATVRVVLTAVGAVGWDLFLDPQMVADGQWVWCSTWRGLPGLTGIPFTNFLGWFAVALVMAGLWEGVDRRRIASERVPRDRRSTGHGREPAPSATVPSGRRRIRHLEGSGRERVRCRVAPGRYREASLGRRGGGREVDPLVVVPIGMFLWTWLGSALAHGVFLHLPWSAGYGFAGMGVLGVPLMWSLGTSRRT</sequence>
<proteinExistence type="predicted"/>
<feature type="compositionally biased region" description="Basic and acidic residues" evidence="1">
    <location>
        <begin position="196"/>
        <end position="210"/>
    </location>
</feature>
<dbReference type="PANTHER" id="PTHR39419:SF1">
    <property type="entry name" value="SLL0814 PROTEIN"/>
    <property type="match status" value="1"/>
</dbReference>
<keyword evidence="2" id="KW-0812">Transmembrane</keyword>
<accession>A0A7K0DJ19</accession>
<feature type="transmembrane region" description="Helical" evidence="2">
    <location>
        <begin position="90"/>
        <end position="111"/>
    </location>
</feature>
<evidence type="ECO:0000256" key="2">
    <source>
        <dbReference type="SAM" id="Phobius"/>
    </source>
</evidence>
<feature type="transmembrane region" description="Helical" evidence="2">
    <location>
        <begin position="160"/>
        <end position="185"/>
    </location>
</feature>
<keyword evidence="2" id="KW-1133">Transmembrane helix</keyword>
<feature type="transmembrane region" description="Helical" evidence="2">
    <location>
        <begin position="123"/>
        <end position="140"/>
    </location>
</feature>
<evidence type="ECO:0000256" key="1">
    <source>
        <dbReference type="SAM" id="MobiDB-lite"/>
    </source>
</evidence>
<dbReference type="AlphaFoldDB" id="A0A7K0DJ19"/>
<keyword evidence="2" id="KW-0472">Membrane</keyword>
<dbReference type="Pfam" id="PF04240">
    <property type="entry name" value="Caroten_synth"/>
    <property type="match status" value="1"/>
</dbReference>
<reference evidence="3 4" key="1">
    <citation type="submission" date="2019-10" db="EMBL/GenBank/DDBJ databases">
        <title>Nocardia macrotermitis sp. nov. and Nocardia aurantia sp. nov., isolated from the gut of fungus growing-termite Macrotermes natalensis.</title>
        <authorList>
            <person name="Benndorf R."/>
            <person name="Schwitalla J."/>
            <person name="Martin K."/>
            <person name="De Beer W."/>
            <person name="Kaster A.-K."/>
            <person name="Vollmers J."/>
            <person name="Poulsen M."/>
            <person name="Beemelmanns C."/>
        </authorList>
    </citation>
    <scope>NUCLEOTIDE SEQUENCE [LARGE SCALE GENOMIC DNA]</scope>
    <source>
        <strain evidence="3 4">RB56</strain>
    </source>
</reference>
<evidence type="ECO:0000313" key="4">
    <source>
        <dbReference type="Proteomes" id="UP000431401"/>
    </source>
</evidence>
<evidence type="ECO:0000313" key="3">
    <source>
        <dbReference type="EMBL" id="MQY25571.1"/>
    </source>
</evidence>
<comment type="caution">
    <text evidence="3">The sequence shown here is derived from an EMBL/GenBank/DDBJ whole genome shotgun (WGS) entry which is preliminary data.</text>
</comment>